<dbReference type="Proteomes" id="UP000009173">
    <property type="component" value="Chromosome"/>
</dbReference>
<dbReference type="RefSeq" id="WP_011792316.1">
    <property type="nucleotide sequence ID" value="NC_008751.1"/>
</dbReference>
<dbReference type="HOGENOM" id="CLU_1287128_0_0_7"/>
<feature type="region of interest" description="Disordered" evidence="1">
    <location>
        <begin position="189"/>
        <end position="214"/>
    </location>
</feature>
<name>A0A0H3A8F9_NITV4</name>
<dbReference type="EMBL" id="CP000527">
    <property type="protein sequence ID" value="ABM28525.1"/>
    <property type="molecule type" value="Genomic_DNA"/>
</dbReference>
<dbReference type="Gene3D" id="2.60.450.10">
    <property type="entry name" value="Lipopolysaccharide (LPS) transport protein A like domain"/>
    <property type="match status" value="1"/>
</dbReference>
<evidence type="ECO:0008006" key="4">
    <source>
        <dbReference type="Google" id="ProtNLM"/>
    </source>
</evidence>
<organism evidence="2 3">
    <name type="scientific">Nitratidesulfovibrio vulgaris (strain DP4)</name>
    <name type="common">Desulfovibrio vulgaris</name>
    <dbReference type="NCBI Taxonomy" id="391774"/>
    <lineage>
        <taxon>Bacteria</taxon>
        <taxon>Pseudomonadati</taxon>
        <taxon>Thermodesulfobacteriota</taxon>
        <taxon>Desulfovibrionia</taxon>
        <taxon>Desulfovibrionales</taxon>
        <taxon>Desulfovibrionaceae</taxon>
        <taxon>Nitratidesulfovibrio</taxon>
    </lineage>
</organism>
<feature type="compositionally biased region" description="Low complexity" evidence="1">
    <location>
        <begin position="204"/>
        <end position="214"/>
    </location>
</feature>
<dbReference type="Pfam" id="PF06835">
    <property type="entry name" value="LptC"/>
    <property type="match status" value="1"/>
</dbReference>
<dbReference type="KEGG" id="dvl:Dvul_1508"/>
<reference evidence="3" key="1">
    <citation type="journal article" date="2009" name="Environ. Microbiol.">
        <title>Contribution of mobile genetic elements to Desulfovibrio vulgaris genome plasticity.</title>
        <authorList>
            <person name="Walker C.B."/>
            <person name="Stolyar S."/>
            <person name="Chivian D."/>
            <person name="Pinel N."/>
            <person name="Gabster J.A."/>
            <person name="Dehal P.S."/>
            <person name="He Z."/>
            <person name="Yang Z.K."/>
            <person name="Yen H.C."/>
            <person name="Zhou J."/>
            <person name="Wall J.D."/>
            <person name="Hazen T.C."/>
            <person name="Arkin A.P."/>
            <person name="Stahl D.A."/>
        </authorList>
    </citation>
    <scope>NUCLEOTIDE SEQUENCE [LARGE SCALE GENOMIC DNA]</scope>
    <source>
        <strain evidence="3">DP4</strain>
    </source>
</reference>
<dbReference type="AlphaFoldDB" id="A0A0H3A8F9"/>
<evidence type="ECO:0000313" key="3">
    <source>
        <dbReference type="Proteomes" id="UP000009173"/>
    </source>
</evidence>
<dbReference type="InterPro" id="IPR010664">
    <property type="entry name" value="LipoPS_assembly_LptC-rel"/>
</dbReference>
<protein>
    <recommendedName>
        <fullName evidence="4">LPS export ABC transporter periplasmic protein LptC</fullName>
    </recommendedName>
</protein>
<accession>A0A0H3A8F9</accession>
<evidence type="ECO:0000256" key="1">
    <source>
        <dbReference type="SAM" id="MobiDB-lite"/>
    </source>
</evidence>
<evidence type="ECO:0000313" key="2">
    <source>
        <dbReference type="EMBL" id="ABM28525.1"/>
    </source>
</evidence>
<sequence precursor="true">MRRLLVVLVALAVLGTAGYAAWRHFLAAPKVPTREQARDALEEAVGLALKGVELVQGEKGVELWRLKATWAALRQEKGVIDVDSPDIIYKVGKTEEPLRVIAPKGEVRDNQSFIRLWDKVTCTYRDYVLDGTLMTYNSTSRLMVFPEGAVIVGATSRGNATRLSWNLATNVIEGEDGVVVHWSRADAAAPNASGTSGNPDRATHAPAETAPAAR</sequence>
<gene>
    <name evidence="2" type="ordered locus">Dvul_1508</name>
</gene>
<proteinExistence type="predicted"/>